<name>A0A7W8BW11_9ACTN</name>
<comment type="caution">
    <text evidence="2">The sequence shown here is derived from an EMBL/GenBank/DDBJ whole genome shotgun (WGS) entry which is preliminary data.</text>
</comment>
<protein>
    <submittedName>
        <fullName evidence="2">Uncharacterized protein</fullName>
    </submittedName>
</protein>
<organism evidence="2 3">
    <name type="scientific">Streptomyces griseoloalbus</name>
    <dbReference type="NCBI Taxonomy" id="67303"/>
    <lineage>
        <taxon>Bacteria</taxon>
        <taxon>Bacillati</taxon>
        <taxon>Actinomycetota</taxon>
        <taxon>Actinomycetes</taxon>
        <taxon>Kitasatosporales</taxon>
        <taxon>Streptomycetaceae</taxon>
        <taxon>Streptomyces</taxon>
    </lineage>
</organism>
<keyword evidence="3" id="KW-1185">Reference proteome</keyword>
<dbReference type="EMBL" id="JACHJE010000017">
    <property type="protein sequence ID" value="MBB5129208.1"/>
    <property type="molecule type" value="Genomic_DNA"/>
</dbReference>
<evidence type="ECO:0000256" key="1">
    <source>
        <dbReference type="SAM" id="MobiDB-lite"/>
    </source>
</evidence>
<dbReference type="Proteomes" id="UP000568022">
    <property type="component" value="Unassembled WGS sequence"/>
</dbReference>
<dbReference type="AlphaFoldDB" id="A0A7W8BW11"/>
<feature type="compositionally biased region" description="Low complexity" evidence="1">
    <location>
        <begin position="43"/>
        <end position="54"/>
    </location>
</feature>
<proteinExistence type="predicted"/>
<evidence type="ECO:0000313" key="3">
    <source>
        <dbReference type="Proteomes" id="UP000568022"/>
    </source>
</evidence>
<accession>A0A7W8BW11</accession>
<feature type="region of interest" description="Disordered" evidence="1">
    <location>
        <begin position="29"/>
        <end position="54"/>
    </location>
</feature>
<evidence type="ECO:0000313" key="2">
    <source>
        <dbReference type="EMBL" id="MBB5129208.1"/>
    </source>
</evidence>
<reference evidence="2 3" key="1">
    <citation type="submission" date="2020-08" db="EMBL/GenBank/DDBJ databases">
        <title>Genomic Encyclopedia of Type Strains, Phase III (KMG-III): the genomes of soil and plant-associated and newly described type strains.</title>
        <authorList>
            <person name="Whitman W."/>
        </authorList>
    </citation>
    <scope>NUCLEOTIDE SEQUENCE [LARGE SCALE GENOMIC DNA]</scope>
    <source>
        <strain evidence="2 3">CECT 3226</strain>
    </source>
</reference>
<sequence length="54" mass="6021">MGADYLVLPHEPTTQQVRLLTERLHLVPLRPSLPGTSPGSMWPRGSSRTSRPSR</sequence>
<gene>
    <name evidence="2" type="ORF">FHS32_005993</name>
</gene>